<feature type="compositionally biased region" description="Polar residues" evidence="1">
    <location>
        <begin position="338"/>
        <end position="356"/>
    </location>
</feature>
<evidence type="ECO:0000256" key="1">
    <source>
        <dbReference type="SAM" id="MobiDB-lite"/>
    </source>
</evidence>
<dbReference type="EMBL" id="LUEZ02000122">
    <property type="protein sequence ID" value="RDB16880.1"/>
    <property type="molecule type" value="Genomic_DNA"/>
</dbReference>
<name>A0A369J6U4_HYPMA</name>
<proteinExistence type="predicted"/>
<keyword evidence="3" id="KW-1185">Reference proteome</keyword>
<evidence type="ECO:0000313" key="2">
    <source>
        <dbReference type="EMBL" id="RDB16880.1"/>
    </source>
</evidence>
<reference evidence="2" key="1">
    <citation type="submission" date="2018-04" db="EMBL/GenBank/DDBJ databases">
        <title>Whole genome sequencing of Hypsizygus marmoreus.</title>
        <authorList>
            <person name="Choi I.-G."/>
            <person name="Min B."/>
            <person name="Kim J.-G."/>
            <person name="Kim S."/>
            <person name="Oh Y.-L."/>
            <person name="Kong W.-S."/>
            <person name="Park H."/>
            <person name="Jeong J."/>
            <person name="Song E.-S."/>
        </authorList>
    </citation>
    <scope>NUCLEOTIDE SEQUENCE [LARGE SCALE GENOMIC DNA]</scope>
    <source>
        <strain evidence="2">51987-8</strain>
    </source>
</reference>
<organism evidence="2 3">
    <name type="scientific">Hypsizygus marmoreus</name>
    <name type="common">White beech mushroom</name>
    <name type="synonym">Agaricus marmoreus</name>
    <dbReference type="NCBI Taxonomy" id="39966"/>
    <lineage>
        <taxon>Eukaryota</taxon>
        <taxon>Fungi</taxon>
        <taxon>Dikarya</taxon>
        <taxon>Basidiomycota</taxon>
        <taxon>Agaricomycotina</taxon>
        <taxon>Agaricomycetes</taxon>
        <taxon>Agaricomycetidae</taxon>
        <taxon>Agaricales</taxon>
        <taxon>Tricholomatineae</taxon>
        <taxon>Lyophyllaceae</taxon>
        <taxon>Hypsizygus</taxon>
    </lineage>
</organism>
<feature type="compositionally biased region" description="Polar residues" evidence="1">
    <location>
        <begin position="391"/>
        <end position="400"/>
    </location>
</feature>
<feature type="compositionally biased region" description="Low complexity" evidence="1">
    <location>
        <begin position="357"/>
        <end position="372"/>
    </location>
</feature>
<comment type="caution">
    <text evidence="2">The sequence shown here is derived from an EMBL/GenBank/DDBJ whole genome shotgun (WGS) entry which is preliminary data.</text>
</comment>
<dbReference type="AlphaFoldDB" id="A0A369J6U4"/>
<feature type="compositionally biased region" description="Basic and acidic residues" evidence="1">
    <location>
        <begin position="401"/>
        <end position="410"/>
    </location>
</feature>
<evidence type="ECO:0000313" key="3">
    <source>
        <dbReference type="Proteomes" id="UP000076154"/>
    </source>
</evidence>
<dbReference type="Proteomes" id="UP000076154">
    <property type="component" value="Unassembled WGS sequence"/>
</dbReference>
<dbReference type="InParanoid" id="A0A369J6U4"/>
<protein>
    <submittedName>
        <fullName evidence="2">Uncharacterized protein</fullName>
    </submittedName>
</protein>
<accession>A0A369J6U4</accession>
<feature type="region of interest" description="Disordered" evidence="1">
    <location>
        <begin position="308"/>
        <end position="327"/>
    </location>
</feature>
<feature type="compositionally biased region" description="Low complexity" evidence="1">
    <location>
        <begin position="308"/>
        <end position="326"/>
    </location>
</feature>
<gene>
    <name evidence="2" type="ORF">Hypma_002448</name>
</gene>
<feature type="region of interest" description="Disordered" evidence="1">
    <location>
        <begin position="338"/>
        <end position="422"/>
    </location>
</feature>
<sequence length="422" mass="45751">MPYSGPLARNRLLNARNYVARDDFVTRVTWKRIGAASFLTESNPTSSTNGTLPQDAFCIVVGEVSEQRLYTSPIGTYNPSYNTVTAAKFQLTLMRPDDPDFGPDFVRALTALNECQRSIATGTDMRNLIVEDMPGRRSLRFSAPIMEMRSSPVPSGAMMDSDTANWSVPETHQQAFELVKHTHQILPLMVYDADNKFVAPPDVSARLRGALVELHFRIKHYFISGGTDKFNSFTGNIEQIVILKPPMSRLPSPYRAKRRDGPIRPKAVDTSRGELVCAANTFLPVLVDVGPIHTVLQASEALPAVAAAAPTDSSDSPPNSSPGVSVEGLTVTVPTMLSGSGEETQTLPRTSSQNPVTAAASTSSGTHTGTGTSDDERVQEGDDEWEHVDSDASTISGESDQAQRSDETADKASPAKKRKLRK</sequence>
<dbReference type="OrthoDB" id="3064537at2759"/>